<dbReference type="AlphaFoldDB" id="A0A4Q9KXL4"/>
<dbReference type="Proteomes" id="UP000292362">
    <property type="component" value="Unassembled WGS sequence"/>
</dbReference>
<dbReference type="VEuPathDB" id="MicrosporidiaDB:CWI37_1241p0010"/>
<accession>A0A4Q9KXL4</accession>
<keyword evidence="1" id="KW-0175">Coiled coil</keyword>
<comment type="caution">
    <text evidence="2">The sequence shown here is derived from an EMBL/GenBank/DDBJ whole genome shotgun (WGS) entry which is preliminary data.</text>
</comment>
<proteinExistence type="predicted"/>
<name>A0A4Q9KXL4_9MICR</name>
<feature type="coiled-coil region" evidence="1">
    <location>
        <begin position="72"/>
        <end position="99"/>
    </location>
</feature>
<gene>
    <name evidence="2" type="ORF">CWI37_1241p0010</name>
</gene>
<evidence type="ECO:0000313" key="2">
    <source>
        <dbReference type="EMBL" id="TBT99717.1"/>
    </source>
</evidence>
<sequence>MKNDILEKLCEMYIKDYKIIKKEFDGFYESHISKLKYFNDHMVEIYKYAFIYFVCDVKGGKNKYCKRHLISKNEFENALKETICKVRKIEANIENRNRKYETVCNLYSIMSSFYDE</sequence>
<protein>
    <submittedName>
        <fullName evidence="2">Uncharacterized protein</fullName>
    </submittedName>
</protein>
<evidence type="ECO:0000256" key="1">
    <source>
        <dbReference type="SAM" id="Coils"/>
    </source>
</evidence>
<reference evidence="2 3" key="1">
    <citation type="submission" date="2017-12" db="EMBL/GenBank/DDBJ databases">
        <authorList>
            <person name="Pombert J.-F."/>
            <person name="Haag K.L."/>
            <person name="Ebert D."/>
        </authorList>
    </citation>
    <scope>NUCLEOTIDE SEQUENCE [LARGE SCALE GENOMIC DNA]</scope>
    <source>
        <strain evidence="2">FI-OER-3-3</strain>
    </source>
</reference>
<dbReference type="EMBL" id="PITJ01001241">
    <property type="protein sequence ID" value="TBT99717.1"/>
    <property type="molecule type" value="Genomic_DNA"/>
</dbReference>
<evidence type="ECO:0000313" key="3">
    <source>
        <dbReference type="Proteomes" id="UP000292362"/>
    </source>
</evidence>
<organism evidence="2 3">
    <name type="scientific">Hamiltosporidium tvaerminnensis</name>
    <dbReference type="NCBI Taxonomy" id="1176355"/>
    <lineage>
        <taxon>Eukaryota</taxon>
        <taxon>Fungi</taxon>
        <taxon>Fungi incertae sedis</taxon>
        <taxon>Microsporidia</taxon>
        <taxon>Dubosqiidae</taxon>
        <taxon>Hamiltosporidium</taxon>
    </lineage>
</organism>